<reference evidence="2 3" key="1">
    <citation type="submission" date="2018-08" db="EMBL/GenBank/DDBJ databases">
        <title>Genomic Encyclopedia of Archaeal and Bacterial Type Strains, Phase II (KMG-II): from individual species to whole genera.</title>
        <authorList>
            <person name="Goeker M."/>
        </authorList>
    </citation>
    <scope>NUCLEOTIDE SEQUENCE [LARGE SCALE GENOMIC DNA]</scope>
    <source>
        <strain evidence="2 3">ATCC 27112</strain>
    </source>
</reference>
<evidence type="ECO:0000313" key="3">
    <source>
        <dbReference type="Proteomes" id="UP000266506"/>
    </source>
</evidence>
<feature type="transmembrane region" description="Helical" evidence="1">
    <location>
        <begin position="88"/>
        <end position="112"/>
    </location>
</feature>
<sequence>MKTAARVLTFVSAGVGILTAFICFIYYSNFNELLANSQVDDPKALDLIAFFKGLLLFLIIGCIVSAIYAFIAGSLYSSDADPSIKKALGIVAIIIGMITNTALLLGGIFAVVSASREISTKEYHSSTINNNSNNDDEYSIYR</sequence>
<dbReference type="AlphaFoldDB" id="A0A397RWH5"/>
<proteinExistence type="predicted"/>
<evidence type="ECO:0000256" key="1">
    <source>
        <dbReference type="SAM" id="Phobius"/>
    </source>
</evidence>
<name>A0A397RWH5_9MOLU</name>
<comment type="caution">
    <text evidence="2">The sequence shown here is derived from an EMBL/GenBank/DDBJ whole genome shotgun (WGS) entry which is preliminary data.</text>
</comment>
<feature type="transmembrane region" description="Helical" evidence="1">
    <location>
        <begin position="7"/>
        <end position="27"/>
    </location>
</feature>
<gene>
    <name evidence="2" type="ORF">EI71_00409</name>
</gene>
<keyword evidence="1" id="KW-0472">Membrane</keyword>
<dbReference type="EMBL" id="QXEV01000003">
    <property type="protein sequence ID" value="RIA78098.1"/>
    <property type="molecule type" value="Genomic_DNA"/>
</dbReference>
<dbReference type="InParanoid" id="A0A397RWH5"/>
<keyword evidence="1" id="KW-0812">Transmembrane</keyword>
<accession>A0A397RWH5</accession>
<feature type="transmembrane region" description="Helical" evidence="1">
    <location>
        <begin position="47"/>
        <end position="76"/>
    </location>
</feature>
<keyword evidence="3" id="KW-1185">Reference proteome</keyword>
<dbReference type="Proteomes" id="UP000266506">
    <property type="component" value="Unassembled WGS sequence"/>
</dbReference>
<keyword evidence="1" id="KW-1133">Transmembrane helix</keyword>
<evidence type="ECO:0000313" key="2">
    <source>
        <dbReference type="EMBL" id="RIA78098.1"/>
    </source>
</evidence>
<organism evidence="2 3">
    <name type="scientific">Anaeroplasma bactoclasticum</name>
    <dbReference type="NCBI Taxonomy" id="2088"/>
    <lineage>
        <taxon>Bacteria</taxon>
        <taxon>Bacillati</taxon>
        <taxon>Mycoplasmatota</taxon>
        <taxon>Mollicutes</taxon>
        <taxon>Anaeroplasmatales</taxon>
        <taxon>Anaeroplasmataceae</taxon>
        <taxon>Anaeroplasma</taxon>
    </lineage>
</organism>
<protein>
    <submittedName>
        <fullName evidence="2">Uncharacterized protein DUF4064</fullName>
    </submittedName>
</protein>
<dbReference type="RefSeq" id="WP_119015578.1">
    <property type="nucleotide sequence ID" value="NZ_QXEV01000003.1"/>
</dbReference>